<feature type="compositionally biased region" description="Polar residues" evidence="1">
    <location>
        <begin position="441"/>
        <end position="453"/>
    </location>
</feature>
<evidence type="ECO:0000313" key="3">
    <source>
        <dbReference type="Proteomes" id="UP001177140"/>
    </source>
</evidence>
<feature type="compositionally biased region" description="Basic and acidic residues" evidence="1">
    <location>
        <begin position="408"/>
        <end position="419"/>
    </location>
</feature>
<comment type="caution">
    <text evidence="2">The sequence shown here is derived from an EMBL/GenBank/DDBJ whole genome shotgun (WGS) entry which is preliminary data.</text>
</comment>
<sequence length="498" mass="54775">MVLNDSSGDDQDNLLLFGEIHKRSQKERSNNLLQPISSDHDLLDYSISNPNSGSSNYPLYNRTHSAKRMELPMERATPLFPSLEMEMDSKFSVNLESKLNHQPKSPTEAAETNEQSSLLATPTNSSRTQPNGANPTSTYRAPPNLRTTTSSTSTRSSSASRGRPTCNNINTINPSTPKSSSIDRQQQSLRSTSTTKDRRSSASRGSRYNNNSTNNDSDPTKSSSIDQGQHPRSITDTGSSRSSSASKSRLNYNITKLSSSIDEDCRLGNQHHSYVKPKRQSVSPSMTRGRKSISIGSHQQPEINNEQEHGDASTTIMSSRGRIHRASGGNNNEPPHVNVFGSKMVDKVMNARRSSTLPSVAVVNQEREISHRHKARGFTSSSSMINNEVSGFRKPSSSSSPSSEAAQDQDRGTSYKPKFENSTSSFSSPISDKKPGAGRPKTSSHQALQNSKQTHNHFSIRRAIEQSRVCMNVEVIKLNTVTTGDKKDRRKFTAKGEN</sequence>
<dbReference type="AlphaFoldDB" id="A0AA41S511"/>
<proteinExistence type="predicted"/>
<gene>
    <name evidence="2" type="ORF">MKW94_030162</name>
</gene>
<feature type="region of interest" description="Disordered" evidence="1">
    <location>
        <begin position="268"/>
        <end position="314"/>
    </location>
</feature>
<keyword evidence="3" id="KW-1185">Reference proteome</keyword>
<accession>A0AA41S511</accession>
<name>A0AA41S511_PAPNU</name>
<dbReference type="Proteomes" id="UP001177140">
    <property type="component" value="Unassembled WGS sequence"/>
</dbReference>
<feature type="compositionally biased region" description="Polar residues" evidence="1">
    <location>
        <begin position="165"/>
        <end position="187"/>
    </location>
</feature>
<feature type="compositionally biased region" description="Polar residues" evidence="1">
    <location>
        <begin position="420"/>
        <end position="430"/>
    </location>
</feature>
<feature type="compositionally biased region" description="Low complexity" evidence="1">
    <location>
        <begin position="146"/>
        <end position="161"/>
    </location>
</feature>
<feature type="compositionally biased region" description="Low complexity" evidence="1">
    <location>
        <begin position="209"/>
        <end position="224"/>
    </location>
</feature>
<evidence type="ECO:0000313" key="2">
    <source>
        <dbReference type="EMBL" id="MCL7026473.1"/>
    </source>
</evidence>
<dbReference type="EMBL" id="JAJJMA010057090">
    <property type="protein sequence ID" value="MCL7026473.1"/>
    <property type="molecule type" value="Genomic_DNA"/>
</dbReference>
<feature type="compositionally biased region" description="Polar residues" evidence="1">
    <location>
        <begin position="225"/>
        <end position="238"/>
    </location>
</feature>
<feature type="compositionally biased region" description="Polar residues" evidence="1">
    <location>
        <begin position="378"/>
        <end position="389"/>
    </location>
</feature>
<evidence type="ECO:0000256" key="1">
    <source>
        <dbReference type="SAM" id="MobiDB-lite"/>
    </source>
</evidence>
<feature type="region of interest" description="Disordered" evidence="1">
    <location>
        <begin position="98"/>
        <end position="249"/>
    </location>
</feature>
<feature type="region of interest" description="Disordered" evidence="1">
    <location>
        <begin position="362"/>
        <end position="456"/>
    </location>
</feature>
<feature type="compositionally biased region" description="Polar residues" evidence="1">
    <location>
        <begin position="98"/>
        <end position="139"/>
    </location>
</feature>
<feature type="compositionally biased region" description="Low complexity" evidence="1">
    <location>
        <begin position="239"/>
        <end position="249"/>
    </location>
</feature>
<reference evidence="2" key="1">
    <citation type="submission" date="2022-03" db="EMBL/GenBank/DDBJ databases">
        <title>A functionally conserved STORR gene fusion in Papaver species that diverged 16.8 million years ago.</title>
        <authorList>
            <person name="Catania T."/>
        </authorList>
    </citation>
    <scope>NUCLEOTIDE SEQUENCE</scope>
    <source>
        <strain evidence="2">S-191538</strain>
    </source>
</reference>
<feature type="compositionally biased region" description="Polar residues" evidence="1">
    <location>
        <begin position="294"/>
        <end position="304"/>
    </location>
</feature>
<protein>
    <submittedName>
        <fullName evidence="2">Uncharacterized protein</fullName>
    </submittedName>
</protein>
<organism evidence="2 3">
    <name type="scientific">Papaver nudicaule</name>
    <name type="common">Iceland poppy</name>
    <dbReference type="NCBI Taxonomy" id="74823"/>
    <lineage>
        <taxon>Eukaryota</taxon>
        <taxon>Viridiplantae</taxon>
        <taxon>Streptophyta</taxon>
        <taxon>Embryophyta</taxon>
        <taxon>Tracheophyta</taxon>
        <taxon>Spermatophyta</taxon>
        <taxon>Magnoliopsida</taxon>
        <taxon>Ranunculales</taxon>
        <taxon>Papaveraceae</taxon>
        <taxon>Papaveroideae</taxon>
        <taxon>Papaver</taxon>
    </lineage>
</organism>